<feature type="region of interest" description="Disordered" evidence="1">
    <location>
        <begin position="184"/>
        <end position="206"/>
    </location>
</feature>
<evidence type="ECO:0000313" key="2">
    <source>
        <dbReference type="EMBL" id="KAJ1526532.1"/>
    </source>
</evidence>
<proteinExistence type="predicted"/>
<dbReference type="AlphaFoldDB" id="A0AAV7XNS4"/>
<gene>
    <name evidence="2" type="ORF">ONE63_008120</name>
</gene>
<sequence length="662" mass="73300">MDGETRWPPVSRPATPLVKVQAPVDPKWKVFKIQVMKFFDTFVKARAAVPKFIADSIYESEGPAPKRRRIKPSRLLDTSSDEEIPVRKVKTAIPAPPPVAKRVPAAKKGQAGPSKEEIKKMDREEIMERLRAARAAAAAKMRTPTQRSPWKVTSMNNGVSAEKDPDAGFVDVSPFLEVQVQTGSEMNDTLPATPSSNRGKSPTVKSYADLPRHDAFYLSPSSAAAVSASLSADKDAPPQETGPYFDFLDWDNDSPKRSTPLKGPAKSVPKSQVDGRRRLSPVREKTIEERLESIESSVLSLEVLGRESSAKADLILMNVGRVIRSLLPSEKRLCKPGGMPKLPLENREQLNKFEAFLGKSDTNLSAVCDYLSSFIRTSVPDPERKSAQAILSHLLYNNLAKEMNLEGGNKKIGFRNHVRKSSHCVDDHDNQNATCVADDTILDENVHNCVHSDIGSSVPANICVSFSDTLREHADMYVAKLYAKPGVPRNLVQSVIDDITELLSSCVQSQFKTEIMQVLSDCHASPEQLQLVNSLFECLKEPFSYISTKYKRLKYFQERGALLMPETFKVSGCDSDVVVSIPLIDVLKNFLELPGVYDTISTYNASLKADDGQVENFMQCPLWEKKRAGYSNTDIVLPINVYNDGFQCNNPIGPHCKSLDGV</sequence>
<evidence type="ECO:0000313" key="3">
    <source>
        <dbReference type="Proteomes" id="UP001075354"/>
    </source>
</evidence>
<feature type="compositionally biased region" description="Basic and acidic residues" evidence="1">
    <location>
        <begin position="273"/>
        <end position="284"/>
    </location>
</feature>
<protein>
    <submittedName>
        <fullName evidence="2">Uncharacterized protein</fullName>
    </submittedName>
</protein>
<name>A0AAV7XNS4_9NEOP</name>
<organism evidence="2 3">
    <name type="scientific">Megalurothrips usitatus</name>
    <name type="common">bean blossom thrips</name>
    <dbReference type="NCBI Taxonomy" id="439358"/>
    <lineage>
        <taxon>Eukaryota</taxon>
        <taxon>Metazoa</taxon>
        <taxon>Ecdysozoa</taxon>
        <taxon>Arthropoda</taxon>
        <taxon>Hexapoda</taxon>
        <taxon>Insecta</taxon>
        <taxon>Pterygota</taxon>
        <taxon>Neoptera</taxon>
        <taxon>Paraneoptera</taxon>
        <taxon>Thysanoptera</taxon>
        <taxon>Terebrantia</taxon>
        <taxon>Thripoidea</taxon>
        <taxon>Thripidae</taxon>
        <taxon>Megalurothrips</taxon>
    </lineage>
</organism>
<reference evidence="2" key="1">
    <citation type="submission" date="2022-12" db="EMBL/GenBank/DDBJ databases">
        <title>Chromosome-level genome assembly of the bean flower thrips Megalurothrips usitatus.</title>
        <authorList>
            <person name="Ma L."/>
            <person name="Liu Q."/>
            <person name="Li H."/>
            <person name="Cai W."/>
        </authorList>
    </citation>
    <scope>NUCLEOTIDE SEQUENCE</scope>
    <source>
        <strain evidence="2">Cailab_2022a</strain>
    </source>
</reference>
<dbReference type="EMBL" id="JAPTSV010000006">
    <property type="protein sequence ID" value="KAJ1526532.1"/>
    <property type="molecule type" value="Genomic_DNA"/>
</dbReference>
<feature type="compositionally biased region" description="Polar residues" evidence="1">
    <location>
        <begin position="184"/>
        <end position="204"/>
    </location>
</feature>
<accession>A0AAV7XNS4</accession>
<feature type="region of interest" description="Disordered" evidence="1">
    <location>
        <begin position="96"/>
        <end position="117"/>
    </location>
</feature>
<comment type="caution">
    <text evidence="2">The sequence shown here is derived from an EMBL/GenBank/DDBJ whole genome shotgun (WGS) entry which is preliminary data.</text>
</comment>
<evidence type="ECO:0000256" key="1">
    <source>
        <dbReference type="SAM" id="MobiDB-lite"/>
    </source>
</evidence>
<keyword evidence="3" id="KW-1185">Reference proteome</keyword>
<dbReference type="Proteomes" id="UP001075354">
    <property type="component" value="Chromosome 6"/>
</dbReference>
<feature type="region of interest" description="Disordered" evidence="1">
    <location>
        <begin position="229"/>
        <end position="284"/>
    </location>
</feature>